<proteinExistence type="predicted"/>
<dbReference type="Gene3D" id="2.60.40.1180">
    <property type="entry name" value="Golgi alpha-mannosidase II"/>
    <property type="match status" value="1"/>
</dbReference>
<dbReference type="AlphaFoldDB" id="A0A3B4WQD2"/>
<dbReference type="Proteomes" id="UP000261360">
    <property type="component" value="Unplaced"/>
</dbReference>
<dbReference type="InterPro" id="IPR017853">
    <property type="entry name" value="GH"/>
</dbReference>
<dbReference type="GO" id="GO:1903801">
    <property type="term" value="P:L-leucine import across plasma membrane"/>
    <property type="evidence" value="ECO:0007669"/>
    <property type="project" value="TreeGrafter"/>
</dbReference>
<dbReference type="GO" id="GO:0015180">
    <property type="term" value="F:L-alanine transmembrane transporter activity"/>
    <property type="evidence" value="ECO:0007669"/>
    <property type="project" value="TreeGrafter"/>
</dbReference>
<protein>
    <submittedName>
        <fullName evidence="1">4F2 cell-surface antigen heavy chain-like</fullName>
    </submittedName>
</protein>
<organism evidence="1 2">
    <name type="scientific">Seriola lalandi dorsalis</name>
    <dbReference type="NCBI Taxonomy" id="1841481"/>
    <lineage>
        <taxon>Eukaryota</taxon>
        <taxon>Metazoa</taxon>
        <taxon>Chordata</taxon>
        <taxon>Craniata</taxon>
        <taxon>Vertebrata</taxon>
        <taxon>Euteleostomi</taxon>
        <taxon>Actinopterygii</taxon>
        <taxon>Neopterygii</taxon>
        <taxon>Teleostei</taxon>
        <taxon>Neoteleostei</taxon>
        <taxon>Acanthomorphata</taxon>
        <taxon>Carangaria</taxon>
        <taxon>Carangiformes</taxon>
        <taxon>Carangidae</taxon>
        <taxon>Seriola</taxon>
    </lineage>
</organism>
<dbReference type="STRING" id="1841481.ENSSLDP00000006110"/>
<dbReference type="SUPFAM" id="SSF51445">
    <property type="entry name" value="(Trans)glycosidases"/>
    <property type="match status" value="1"/>
</dbReference>
<accession>A0A3B4WQD2</accession>
<dbReference type="InterPro" id="IPR013780">
    <property type="entry name" value="Glyco_hydro_b"/>
</dbReference>
<dbReference type="Gene3D" id="3.20.20.80">
    <property type="entry name" value="Glycosidases"/>
    <property type="match status" value="1"/>
</dbReference>
<dbReference type="GO" id="GO:0015190">
    <property type="term" value="F:L-leucine transmembrane transporter activity"/>
    <property type="evidence" value="ECO:0007669"/>
    <property type="project" value="TreeGrafter"/>
</dbReference>
<keyword evidence="2" id="KW-1185">Reference proteome</keyword>
<dbReference type="GO" id="GO:0016324">
    <property type="term" value="C:apical plasma membrane"/>
    <property type="evidence" value="ECO:0007669"/>
    <property type="project" value="TreeGrafter"/>
</dbReference>
<dbReference type="PANTHER" id="PTHR46673">
    <property type="entry name" value="4F2 CELL-SURFACE ANTIGEN HEAVY CHAIN"/>
    <property type="match status" value="1"/>
</dbReference>
<dbReference type="GO" id="GO:0016323">
    <property type="term" value="C:basolateral plasma membrane"/>
    <property type="evidence" value="ECO:0007669"/>
    <property type="project" value="TreeGrafter"/>
</dbReference>
<dbReference type="Ensembl" id="ENSSLDT00000006321.1">
    <property type="protein sequence ID" value="ENSSLDP00000006110.1"/>
    <property type="gene ID" value="ENSSLDG00000004823.1"/>
</dbReference>
<evidence type="ECO:0000313" key="2">
    <source>
        <dbReference type="Proteomes" id="UP000261360"/>
    </source>
</evidence>
<dbReference type="GO" id="GO:0015173">
    <property type="term" value="F:aromatic amino acid transmembrane transporter activity"/>
    <property type="evidence" value="ECO:0007669"/>
    <property type="project" value="TreeGrafter"/>
</dbReference>
<dbReference type="InterPro" id="IPR042280">
    <property type="entry name" value="SLC3A2"/>
</dbReference>
<dbReference type="PANTHER" id="PTHR46673:SF3">
    <property type="entry name" value="SOLUTE CARRIER FAMILY 3 (AMINO ACID TRANSPORTER HEAVY CHAIN), MEMBER 2A-RELATED"/>
    <property type="match status" value="1"/>
</dbReference>
<reference evidence="1" key="2">
    <citation type="submission" date="2025-09" db="UniProtKB">
        <authorList>
            <consortium name="Ensembl"/>
        </authorList>
    </citation>
    <scope>IDENTIFICATION</scope>
</reference>
<reference evidence="1" key="1">
    <citation type="submission" date="2025-08" db="UniProtKB">
        <authorList>
            <consortium name="Ensembl"/>
        </authorList>
    </citation>
    <scope>IDENTIFICATION</scope>
</reference>
<dbReference type="GO" id="GO:1904273">
    <property type="term" value="P:L-alanine import across plasma membrane"/>
    <property type="evidence" value="ECO:0007669"/>
    <property type="project" value="TreeGrafter"/>
</dbReference>
<evidence type="ECO:0000313" key="1">
    <source>
        <dbReference type="Ensembl" id="ENSSLDP00000006110.1"/>
    </source>
</evidence>
<name>A0A3B4WQD2_SERLL</name>
<dbReference type="GeneTree" id="ENSGT00940000156646"/>
<sequence>MFTRTDGEKLELPPFKSDTNIHLDSKTNLLDHGGQRSKVKASVTSLNLSYYDKVSHRCLIFNLTDEQGCDLSGLLCSRPSGLEQKVDSLSQLKVKGLVVGPIHVAPPDDAMSLRFEEMCIRDRSRPGPDPLHVTGAADHCGFWVFSRVLIGITERSSAEDVSSLLSSTHVDLLISRVLRGGDVDATERAQSVQFLYSNHSQTKLAWNLGGRVEGHLASLVGPALVKLHQLLLLTLPGTPVFNYGDEIGLMDEGTKFPKMLWDSNEGLNETLFFRSVSELRGKERSLMFGDFVLLSNSSSSLAYLRVWDQSTRYVAAFNWAAEEAAVLQLSDAALPRQAAVVISTNSSALPADSSVDLMNLYLGPGQAALLKFPYTG</sequence>
<dbReference type="GO" id="GO:0015823">
    <property type="term" value="P:phenylalanine transport"/>
    <property type="evidence" value="ECO:0007669"/>
    <property type="project" value="TreeGrafter"/>
</dbReference>